<feature type="compositionally biased region" description="Polar residues" evidence="1">
    <location>
        <begin position="1"/>
        <end position="18"/>
    </location>
</feature>
<name>A0A9W6F6T7_9CHLO</name>
<evidence type="ECO:0000256" key="1">
    <source>
        <dbReference type="SAM" id="MobiDB-lite"/>
    </source>
</evidence>
<gene>
    <name evidence="2" type="primary">PLESTB001917</name>
    <name evidence="2" type="ORF">PLESTB_001292700</name>
</gene>
<comment type="caution">
    <text evidence="2">The sequence shown here is derived from an EMBL/GenBank/DDBJ whole genome shotgun (WGS) entry which is preliminary data.</text>
</comment>
<feature type="region of interest" description="Disordered" evidence="1">
    <location>
        <begin position="1"/>
        <end position="39"/>
    </location>
</feature>
<dbReference type="Proteomes" id="UP001165080">
    <property type="component" value="Unassembled WGS sequence"/>
</dbReference>
<evidence type="ECO:0000313" key="2">
    <source>
        <dbReference type="EMBL" id="GLC57945.1"/>
    </source>
</evidence>
<organism evidence="2 3">
    <name type="scientific">Pleodorina starrii</name>
    <dbReference type="NCBI Taxonomy" id="330485"/>
    <lineage>
        <taxon>Eukaryota</taxon>
        <taxon>Viridiplantae</taxon>
        <taxon>Chlorophyta</taxon>
        <taxon>core chlorophytes</taxon>
        <taxon>Chlorophyceae</taxon>
        <taxon>CS clade</taxon>
        <taxon>Chlamydomonadales</taxon>
        <taxon>Volvocaceae</taxon>
        <taxon>Pleodorina</taxon>
    </lineage>
</organism>
<evidence type="ECO:0000313" key="3">
    <source>
        <dbReference type="Proteomes" id="UP001165080"/>
    </source>
</evidence>
<reference evidence="2 3" key="1">
    <citation type="journal article" date="2023" name="Commun. Biol.">
        <title>Reorganization of the ancestral sex-determining regions during the evolution of trioecy in Pleodorina starrii.</title>
        <authorList>
            <person name="Takahashi K."/>
            <person name="Suzuki S."/>
            <person name="Kawai-Toyooka H."/>
            <person name="Yamamoto K."/>
            <person name="Hamaji T."/>
            <person name="Ootsuki R."/>
            <person name="Yamaguchi H."/>
            <person name="Kawachi M."/>
            <person name="Higashiyama T."/>
            <person name="Nozaki H."/>
        </authorList>
    </citation>
    <scope>NUCLEOTIDE SEQUENCE [LARGE SCALE GENOMIC DNA]</scope>
    <source>
        <strain evidence="2 3">NIES-4479</strain>
    </source>
</reference>
<keyword evidence="3" id="KW-1185">Reference proteome</keyword>
<sequence>MGCSSSRVDPEPHQQQASSDDKPAIKDKPSLKAVHEGIASQVQAPTTAVAALGQPHLTAGNQASQALGRLPACLRDLHHSMPPAIRRANMRLLKIAAVLKCSQLKVYENVDAEAEALQVSDGGGGLVLSVEN</sequence>
<dbReference type="EMBL" id="BRXU01000020">
    <property type="protein sequence ID" value="GLC57945.1"/>
    <property type="molecule type" value="Genomic_DNA"/>
</dbReference>
<dbReference type="AlphaFoldDB" id="A0A9W6F6T7"/>
<proteinExistence type="predicted"/>
<feature type="compositionally biased region" description="Basic and acidic residues" evidence="1">
    <location>
        <begin position="19"/>
        <end position="35"/>
    </location>
</feature>
<protein>
    <submittedName>
        <fullName evidence="2">Uncharacterized protein</fullName>
    </submittedName>
</protein>
<accession>A0A9W6F6T7</accession>